<name>D7G3H6_ECTSI</name>
<keyword evidence="3" id="KW-1185">Reference proteome</keyword>
<dbReference type="OrthoDB" id="428655at2759"/>
<sequence>MVVGAGEQQGGGEETGAFGPPEYEIPAQPGAELVRLDMAEVPVDRAQRFVWNWAKRRVGPEVDPGWKGTVRLAQARPKYGVPPTDMPVSDSRTNLGATLSFDGSPSDVINIEVFYLRRGGSCVMVTRGLDGLARLGGMGPQIASLVRHSEDVIKDKLQDDLASFPDDYHDRVLKGLAPAAEPYDEEGGEDDEGDDGGKQQQQQPQATVLPDGVIDVTPTEPPPAARKKKKPPAPWMDGSAPPPMERMEDSPERVDFPPWAPAEQQEDEVPSMDTLFDEVDKPKLDAQVFELFKTMEKGEKGEETVIGAEAKGGADSFFADMRADNGTTEAELVTLFEAGKNASRRGGVDESSREERDAMIAANQAAVNTVQQLAKMHQKLEMQQLEKIRDICEAALEDMDTLPDKIRYMKPLLDDKFVAYMGYAIQTEREAVDKRGLNPDREPSRWLQVLGVIQKGVMAELQKSVHQDVELISHVLRMKEPEERLALLNITISTLPSMYIRGFKRTATNIVDYYEAMGDNCMDQDLRSMVLEIGENLKVLMSEERMAVLTKEIDDWAAKKAEEDSTELRRLREYEAEDLELRRATASGLWNKQMHPDATMDTEEKAEIRKLTDALKGQNLLRSGKIQNALAARGLGQTGDGFDNNDVIDSDSDDDFVSGGFGMSEGGMELDSDYDDLDDLDDLDDGGYTDEADLRRKLNRLAGPGGAMEAESREAPHLFSSGGPLESPEMARALGGPAGGSGDSGGGSLSGGAFGSGVPQLSELEKEVAADVGEMSDAFSDVRAYSSDSMPRPPSVLATEEEEEEEEEESDTGDEWGSFDDDDWLGKSSKEGTGGSGGGEEEEEEEALLRPRGAGMGESVPGLLGGARFGKNLAAGPDDGEGEEGIVDEVRDEAKRSAGRRR</sequence>
<organism evidence="2 3">
    <name type="scientific">Ectocarpus siliculosus</name>
    <name type="common">Brown alga</name>
    <name type="synonym">Conferva siliculosa</name>
    <dbReference type="NCBI Taxonomy" id="2880"/>
    <lineage>
        <taxon>Eukaryota</taxon>
        <taxon>Sar</taxon>
        <taxon>Stramenopiles</taxon>
        <taxon>Ochrophyta</taxon>
        <taxon>PX clade</taxon>
        <taxon>Phaeophyceae</taxon>
        <taxon>Ectocarpales</taxon>
        <taxon>Ectocarpaceae</taxon>
        <taxon>Ectocarpus</taxon>
    </lineage>
</organism>
<feature type="region of interest" description="Disordered" evidence="1">
    <location>
        <begin position="178"/>
        <end position="252"/>
    </location>
</feature>
<feature type="region of interest" description="Disordered" evidence="1">
    <location>
        <begin position="1"/>
        <end position="22"/>
    </location>
</feature>
<dbReference type="InParanoid" id="D7G3H6"/>
<evidence type="ECO:0000313" key="2">
    <source>
        <dbReference type="EMBL" id="CBJ26974.1"/>
    </source>
</evidence>
<feature type="region of interest" description="Disordered" evidence="1">
    <location>
        <begin position="705"/>
        <end position="902"/>
    </location>
</feature>
<feature type="compositionally biased region" description="Acidic residues" evidence="1">
    <location>
        <begin position="799"/>
        <end position="823"/>
    </location>
</feature>
<dbReference type="Proteomes" id="UP000002630">
    <property type="component" value="Linkage Group LG24"/>
</dbReference>
<reference evidence="2 3" key="1">
    <citation type="journal article" date="2010" name="Nature">
        <title>The Ectocarpus genome and the independent evolution of multicellularity in brown algae.</title>
        <authorList>
            <person name="Cock J.M."/>
            <person name="Sterck L."/>
            <person name="Rouze P."/>
            <person name="Scornet D."/>
            <person name="Allen A.E."/>
            <person name="Amoutzias G."/>
            <person name="Anthouard V."/>
            <person name="Artiguenave F."/>
            <person name="Aury J.M."/>
            <person name="Badger J.H."/>
            <person name="Beszteri B."/>
            <person name="Billiau K."/>
            <person name="Bonnet E."/>
            <person name="Bothwell J.H."/>
            <person name="Bowler C."/>
            <person name="Boyen C."/>
            <person name="Brownlee C."/>
            <person name="Carrano C.J."/>
            <person name="Charrier B."/>
            <person name="Cho G.Y."/>
            <person name="Coelho S.M."/>
            <person name="Collen J."/>
            <person name="Corre E."/>
            <person name="Da Silva C."/>
            <person name="Delage L."/>
            <person name="Delaroque N."/>
            <person name="Dittami S.M."/>
            <person name="Doulbeau S."/>
            <person name="Elias M."/>
            <person name="Farnham G."/>
            <person name="Gachon C.M."/>
            <person name="Gschloessl B."/>
            <person name="Heesch S."/>
            <person name="Jabbari K."/>
            <person name="Jubin C."/>
            <person name="Kawai H."/>
            <person name="Kimura K."/>
            <person name="Kloareg B."/>
            <person name="Kupper F.C."/>
            <person name="Lang D."/>
            <person name="Le Bail A."/>
            <person name="Leblanc C."/>
            <person name="Lerouge P."/>
            <person name="Lohr M."/>
            <person name="Lopez P.J."/>
            <person name="Martens C."/>
            <person name="Maumus F."/>
            <person name="Michel G."/>
            <person name="Miranda-Saavedra D."/>
            <person name="Morales J."/>
            <person name="Moreau H."/>
            <person name="Motomura T."/>
            <person name="Nagasato C."/>
            <person name="Napoli C.A."/>
            <person name="Nelson D.R."/>
            <person name="Nyvall-Collen P."/>
            <person name="Peters A.F."/>
            <person name="Pommier C."/>
            <person name="Potin P."/>
            <person name="Poulain J."/>
            <person name="Quesneville H."/>
            <person name="Read B."/>
            <person name="Rensing S.A."/>
            <person name="Ritter A."/>
            <person name="Rousvoal S."/>
            <person name="Samanta M."/>
            <person name="Samson G."/>
            <person name="Schroeder D.C."/>
            <person name="Segurens B."/>
            <person name="Strittmatter M."/>
            <person name="Tonon T."/>
            <person name="Tregear J.W."/>
            <person name="Valentin K."/>
            <person name="von Dassow P."/>
            <person name="Yamagishi T."/>
            <person name="Van de Peer Y."/>
            <person name="Wincker P."/>
        </authorList>
    </citation>
    <scope>NUCLEOTIDE SEQUENCE [LARGE SCALE GENOMIC DNA]</scope>
    <source>
        <strain evidence="3">Ec32 / CCAP1310/4</strain>
    </source>
</reference>
<dbReference type="EMBL" id="FN648719">
    <property type="protein sequence ID" value="CBJ26974.1"/>
    <property type="molecule type" value="Genomic_DNA"/>
</dbReference>
<accession>D7G3H6</accession>
<gene>
    <name evidence="2" type="ORF">Esi_0051_0061</name>
</gene>
<feature type="compositionally biased region" description="Acidic residues" evidence="1">
    <location>
        <begin position="182"/>
        <end position="194"/>
    </location>
</feature>
<evidence type="ECO:0000256" key="1">
    <source>
        <dbReference type="SAM" id="MobiDB-lite"/>
    </source>
</evidence>
<feature type="compositionally biased region" description="Gly residues" evidence="1">
    <location>
        <begin position="736"/>
        <end position="755"/>
    </location>
</feature>
<dbReference type="AlphaFoldDB" id="D7G3H6"/>
<dbReference type="eggNOG" id="ENOG502S63Q">
    <property type="taxonomic scope" value="Eukaryota"/>
</dbReference>
<evidence type="ECO:0000313" key="3">
    <source>
        <dbReference type="Proteomes" id="UP000002630"/>
    </source>
</evidence>
<feature type="region of interest" description="Disordered" evidence="1">
    <location>
        <begin position="656"/>
        <end position="690"/>
    </location>
</feature>
<proteinExistence type="predicted"/>
<dbReference type="EMBL" id="FN649749">
    <property type="protein sequence ID" value="CBJ26974.1"/>
    <property type="molecule type" value="Genomic_DNA"/>
</dbReference>
<protein>
    <submittedName>
        <fullName evidence="2">Uncharacterized protein</fullName>
    </submittedName>
</protein>
<feature type="compositionally biased region" description="Acidic residues" evidence="1">
    <location>
        <begin position="668"/>
        <end position="690"/>
    </location>
</feature>
<feature type="compositionally biased region" description="Acidic residues" evidence="1">
    <location>
        <begin position="878"/>
        <end position="887"/>
    </location>
</feature>